<comment type="pathway">
    <text evidence="5">Polyol metabolism; glycerol fermentation; glycerone phosphate from glycerol (oxidative route): step 1/2.</text>
</comment>
<feature type="binding site" evidence="10">
    <location>
        <begin position="116"/>
        <end position="119"/>
    </location>
    <ligand>
        <name>NAD(+)</name>
        <dbReference type="ChEBI" id="CHEBI:57540"/>
    </ligand>
</feature>
<dbReference type="SUPFAM" id="SSF56796">
    <property type="entry name" value="Dehydroquinate synthase-like"/>
    <property type="match status" value="1"/>
</dbReference>
<feature type="binding site" evidence="10">
    <location>
        <position position="125"/>
    </location>
    <ligand>
        <name>NAD(+)</name>
        <dbReference type="ChEBI" id="CHEBI:57540"/>
    </ligand>
</feature>
<dbReference type="InterPro" id="IPR001670">
    <property type="entry name" value="ADH_Fe/GldA"/>
</dbReference>
<reference evidence="12 13" key="1">
    <citation type="submission" date="2014-03" db="EMBL/GenBank/DDBJ databases">
        <title>Draft Genome of Photorhabdus luminescens BA1, an Egyptian Isolate.</title>
        <authorList>
            <person name="Ghazal S."/>
            <person name="Hurst S.G.IV."/>
            <person name="Morris K."/>
            <person name="Thomas K."/>
            <person name="Tisa L.S."/>
        </authorList>
    </citation>
    <scope>NUCLEOTIDE SEQUENCE [LARGE SCALE GENOMIC DNA]</scope>
    <source>
        <strain evidence="12 13">BA1</strain>
    </source>
</reference>
<dbReference type="PATRIC" id="fig|1393736.3.peg.683"/>
<evidence type="ECO:0000256" key="7">
    <source>
        <dbReference type="ARBA" id="ARBA00040132"/>
    </source>
</evidence>
<dbReference type="InterPro" id="IPR016205">
    <property type="entry name" value="Glycerol_DH"/>
</dbReference>
<feature type="binding site" evidence="9">
    <location>
        <position position="271"/>
    </location>
    <ligand>
        <name>glycerol</name>
        <dbReference type="ChEBI" id="CHEBI:17754"/>
    </ligand>
</feature>
<comment type="catalytic activity">
    <reaction evidence="8">
        <text>glycerol + NAD(+) = dihydroxyacetone + NADH + H(+)</text>
        <dbReference type="Rhea" id="RHEA:13769"/>
        <dbReference type="ChEBI" id="CHEBI:15378"/>
        <dbReference type="ChEBI" id="CHEBI:16016"/>
        <dbReference type="ChEBI" id="CHEBI:17754"/>
        <dbReference type="ChEBI" id="CHEBI:57540"/>
        <dbReference type="ChEBI" id="CHEBI:57945"/>
        <dbReference type="EC" id="1.1.1.6"/>
    </reaction>
</comment>
<dbReference type="Pfam" id="PF00465">
    <property type="entry name" value="Fe-ADH"/>
    <property type="match status" value="1"/>
</dbReference>
<dbReference type="PANTHER" id="PTHR43616">
    <property type="entry name" value="GLYCEROL DEHYDROGENASE"/>
    <property type="match status" value="1"/>
</dbReference>
<feature type="binding site" evidence="9">
    <location>
        <position position="171"/>
    </location>
    <ligand>
        <name>glycerol</name>
        <dbReference type="ChEBI" id="CHEBI:17754"/>
    </ligand>
</feature>
<dbReference type="EC" id="1.1.1.6" evidence="6"/>
<comment type="cofactor">
    <cofactor evidence="9">
        <name>Zn(2+)</name>
        <dbReference type="ChEBI" id="CHEBI:29105"/>
    </cofactor>
    <text evidence="9">Binds 1 zinc ion per subunit.</text>
</comment>
<evidence type="ECO:0000256" key="9">
    <source>
        <dbReference type="PIRSR" id="PIRSR000112-1"/>
    </source>
</evidence>
<dbReference type="Gene3D" id="3.40.50.1970">
    <property type="match status" value="1"/>
</dbReference>
<dbReference type="NCBIfam" id="NF006941">
    <property type="entry name" value="PRK09423.1"/>
    <property type="match status" value="1"/>
</dbReference>
<keyword evidence="4 10" id="KW-0520">NAD</keyword>
<dbReference type="AlphaFoldDB" id="A0A022PKY0"/>
<feature type="binding site" evidence="9">
    <location>
        <position position="254"/>
    </location>
    <ligand>
        <name>glycerol</name>
        <dbReference type="ChEBI" id="CHEBI:17754"/>
    </ligand>
</feature>
<evidence type="ECO:0000259" key="11">
    <source>
        <dbReference type="Pfam" id="PF00465"/>
    </source>
</evidence>
<evidence type="ECO:0000256" key="2">
    <source>
        <dbReference type="ARBA" id="ARBA00022723"/>
    </source>
</evidence>
<feature type="binding site" evidence="10">
    <location>
        <position position="127"/>
    </location>
    <ligand>
        <name>NAD(+)</name>
        <dbReference type="ChEBI" id="CHEBI:57540"/>
    </ligand>
</feature>
<dbReference type="CDD" id="cd08170">
    <property type="entry name" value="GlyDH"/>
    <property type="match status" value="1"/>
</dbReference>
<keyword evidence="2 9" id="KW-0479">Metal-binding</keyword>
<sequence>MLKIIQSPSKYIQGPDALLHIGKYTKTIADHVLVIIGNSAMKLVGDTIHNSLEQHDITRHFEVFGGECSRNEIKRLSDILKKHECQAVIGIGGGKVQDTAKAVAYESRLPVLIAPTIASTNAPTSALSVIYSDDGKYEDYQFFPTNPDIVLVDTSLIAKAPTRFLIAGIGDALATYFEARVCGASHKPRMTDGGISRIAIALSHLCYETLLEEGYKAKLAVEAGVSTPAVENVIEAITYLSGLGFENTGLAAAHSIHNGFTVLEECHHMYHGEKVAFGILVQLILENSPNEELDTFLDFCVQMGLPVTLDQLGVKDGERLKEKVMAVAKTSCAEEETIHNLPFEVTPEKVYAAIMAADRMGRDWLY</sequence>
<comment type="caution">
    <text evidence="12">The sequence shown here is derived from an EMBL/GenBank/DDBJ whole genome shotgun (WGS) entry which is preliminary data.</text>
</comment>
<keyword evidence="3 12" id="KW-0560">Oxidoreductase</keyword>
<accession>A0A022PKY0</accession>
<dbReference type="EMBL" id="JFGV01000007">
    <property type="protein sequence ID" value="EYU16767.1"/>
    <property type="molecule type" value="Genomic_DNA"/>
</dbReference>
<evidence type="ECO:0000256" key="10">
    <source>
        <dbReference type="PIRSR" id="PIRSR000112-3"/>
    </source>
</evidence>
<proteinExistence type="inferred from homology"/>
<protein>
    <recommendedName>
        <fullName evidence="7">Glycerol dehydrogenase</fullName>
        <ecNumber evidence="6">1.1.1.6</ecNumber>
    </recommendedName>
</protein>
<keyword evidence="13" id="KW-1185">Reference proteome</keyword>
<feature type="domain" description="Alcohol dehydrogenase iron-type/glycerol dehydrogenase GldA" evidence="11">
    <location>
        <begin position="8"/>
        <end position="154"/>
    </location>
</feature>
<evidence type="ECO:0000256" key="5">
    <source>
        <dbReference type="ARBA" id="ARBA00037918"/>
    </source>
</evidence>
<evidence type="ECO:0000256" key="1">
    <source>
        <dbReference type="ARBA" id="ARBA00007358"/>
    </source>
</evidence>
<dbReference type="GO" id="GO:0008888">
    <property type="term" value="F:glycerol dehydrogenase (NAD+) activity"/>
    <property type="evidence" value="ECO:0007669"/>
    <property type="project" value="UniProtKB-EC"/>
</dbReference>
<gene>
    <name evidence="12" type="ORF">BA1DRAFT_00677</name>
</gene>
<evidence type="ECO:0000256" key="4">
    <source>
        <dbReference type="ARBA" id="ARBA00023027"/>
    </source>
</evidence>
<feature type="binding site" evidence="10">
    <location>
        <begin position="94"/>
        <end position="98"/>
    </location>
    <ligand>
        <name>NAD(+)</name>
        <dbReference type="ChEBI" id="CHEBI:57540"/>
    </ligand>
</feature>
<dbReference type="Gene3D" id="1.20.1090.10">
    <property type="entry name" value="Dehydroquinate synthase-like - alpha domain"/>
    <property type="match status" value="1"/>
</dbReference>
<evidence type="ECO:0000313" key="12">
    <source>
        <dbReference type="EMBL" id="EYU16767.1"/>
    </source>
</evidence>
<dbReference type="Proteomes" id="UP000023464">
    <property type="component" value="Unassembled WGS sequence"/>
</dbReference>
<dbReference type="PROSITE" id="PS00913">
    <property type="entry name" value="ADH_IRON_1"/>
    <property type="match status" value="1"/>
</dbReference>
<organism evidence="12 13">
    <name type="scientific">Photorhabdus aegyptia</name>
    <dbReference type="NCBI Taxonomy" id="2805098"/>
    <lineage>
        <taxon>Bacteria</taxon>
        <taxon>Pseudomonadati</taxon>
        <taxon>Pseudomonadota</taxon>
        <taxon>Gammaproteobacteria</taxon>
        <taxon>Enterobacterales</taxon>
        <taxon>Morganellaceae</taxon>
        <taxon>Photorhabdus</taxon>
    </lineage>
</organism>
<dbReference type="RefSeq" id="WP_036776044.1">
    <property type="nucleotide sequence ID" value="NZ_CAWLTM010000108.1"/>
</dbReference>
<dbReference type="InterPro" id="IPR018211">
    <property type="entry name" value="ADH_Fe_CS"/>
</dbReference>
<name>A0A022PKY0_9GAMM</name>
<dbReference type="PIRSF" id="PIRSF000112">
    <property type="entry name" value="Glycerol_dehydrogenase"/>
    <property type="match status" value="1"/>
</dbReference>
<dbReference type="GO" id="GO:0005829">
    <property type="term" value="C:cytosol"/>
    <property type="evidence" value="ECO:0007669"/>
    <property type="project" value="TreeGrafter"/>
</dbReference>
<evidence type="ECO:0000313" key="13">
    <source>
        <dbReference type="Proteomes" id="UP000023464"/>
    </source>
</evidence>
<evidence type="ECO:0000256" key="6">
    <source>
        <dbReference type="ARBA" id="ARBA00039147"/>
    </source>
</evidence>
<feature type="binding site" evidence="10">
    <location>
        <position position="131"/>
    </location>
    <ligand>
        <name>NAD(+)</name>
        <dbReference type="ChEBI" id="CHEBI:57540"/>
    </ligand>
</feature>
<keyword evidence="9" id="KW-0862">Zinc</keyword>
<comment type="similarity">
    <text evidence="1">Belongs to the iron-containing alcohol dehydrogenase family.</text>
</comment>
<evidence type="ECO:0000256" key="3">
    <source>
        <dbReference type="ARBA" id="ARBA00023002"/>
    </source>
</evidence>
<evidence type="ECO:0000256" key="8">
    <source>
        <dbReference type="ARBA" id="ARBA00049006"/>
    </source>
</evidence>
<dbReference type="PANTHER" id="PTHR43616:SF5">
    <property type="entry name" value="GLYCEROL DEHYDROGENASE 1"/>
    <property type="match status" value="1"/>
</dbReference>
<dbReference type="GO" id="GO:0046872">
    <property type="term" value="F:metal ion binding"/>
    <property type="evidence" value="ECO:0007669"/>
    <property type="project" value="UniProtKB-KW"/>
</dbReference>